<dbReference type="Proteomes" id="UP001596492">
    <property type="component" value="Unassembled WGS sequence"/>
</dbReference>
<evidence type="ECO:0000313" key="1">
    <source>
        <dbReference type="EMBL" id="MFC7291663.1"/>
    </source>
</evidence>
<dbReference type="RefSeq" id="WP_382166899.1">
    <property type="nucleotide sequence ID" value="NZ_JBHTBR010000004.1"/>
</dbReference>
<evidence type="ECO:0000313" key="2">
    <source>
        <dbReference type="Proteomes" id="UP001596492"/>
    </source>
</evidence>
<accession>A0ABW2IKU5</accession>
<proteinExistence type="predicted"/>
<protein>
    <recommendedName>
        <fullName evidence="3">NADH:ubiquinone oxidoreductase intermediate-associated protein 30 domain-containing protein</fullName>
    </recommendedName>
</protein>
<reference evidence="2" key="1">
    <citation type="journal article" date="2019" name="Int. J. Syst. Evol. Microbiol.">
        <title>The Global Catalogue of Microorganisms (GCM) 10K type strain sequencing project: providing services to taxonomists for standard genome sequencing and annotation.</title>
        <authorList>
            <consortium name="The Broad Institute Genomics Platform"/>
            <consortium name="The Broad Institute Genome Sequencing Center for Infectious Disease"/>
            <person name="Wu L."/>
            <person name="Ma J."/>
        </authorList>
    </citation>
    <scope>NUCLEOTIDE SEQUENCE [LARGE SCALE GENOMIC DNA]</scope>
    <source>
        <strain evidence="2">CCUG 51308</strain>
    </source>
</reference>
<sequence length="200" mass="22132">MSDKYFFSACVLLGTFLVLMALSPWSDRLPTGAMSAANLNAHDLLIADRDLNRFEAGEVGKVSLKEQDGAFMLDVGVQEGQLYDAPTFGPHLRLEADVERTYAKNTLNITITARHSKAYQPKNADDKMQFEVNYAANASETSGWEKFDLTPDFAEYSFQYRPPGAGDGIGNDFLAIRPSSNSTAYKVIVKSIRFQIMPAN</sequence>
<organism evidence="1 2">
    <name type="scientific">Hirschia litorea</name>
    <dbReference type="NCBI Taxonomy" id="1199156"/>
    <lineage>
        <taxon>Bacteria</taxon>
        <taxon>Pseudomonadati</taxon>
        <taxon>Pseudomonadota</taxon>
        <taxon>Alphaproteobacteria</taxon>
        <taxon>Hyphomonadales</taxon>
        <taxon>Hyphomonadaceae</taxon>
        <taxon>Hirschia</taxon>
    </lineage>
</organism>
<evidence type="ECO:0008006" key="3">
    <source>
        <dbReference type="Google" id="ProtNLM"/>
    </source>
</evidence>
<keyword evidence="2" id="KW-1185">Reference proteome</keyword>
<gene>
    <name evidence="1" type="ORF">ACFQS8_08550</name>
</gene>
<comment type="caution">
    <text evidence="1">The sequence shown here is derived from an EMBL/GenBank/DDBJ whole genome shotgun (WGS) entry which is preliminary data.</text>
</comment>
<name>A0ABW2IKU5_9PROT</name>
<dbReference type="EMBL" id="JBHTBR010000004">
    <property type="protein sequence ID" value="MFC7291663.1"/>
    <property type="molecule type" value="Genomic_DNA"/>
</dbReference>